<reference evidence="3" key="1">
    <citation type="submission" date="2017-09" db="EMBL/GenBank/DDBJ databases">
        <title>Depth-based differentiation of microbial function through sediment-hosted aquifers and enrichment of novel symbionts in the deep terrestrial subsurface.</title>
        <authorList>
            <person name="Probst A.J."/>
            <person name="Ladd B."/>
            <person name="Jarett J.K."/>
            <person name="Geller-Mcgrath D.E."/>
            <person name="Sieber C.M.K."/>
            <person name="Emerson J.B."/>
            <person name="Anantharaman K."/>
            <person name="Thomas B.C."/>
            <person name="Malmstrom R."/>
            <person name="Stieglmeier M."/>
            <person name="Klingl A."/>
            <person name="Woyke T."/>
            <person name="Ryan C.M."/>
            <person name="Banfield J.F."/>
        </authorList>
    </citation>
    <scope>NUCLEOTIDE SEQUENCE [LARGE SCALE GENOMIC DNA]</scope>
</reference>
<evidence type="ECO:0000313" key="3">
    <source>
        <dbReference type="Proteomes" id="UP000230956"/>
    </source>
</evidence>
<comment type="caution">
    <text evidence="2">The sequence shown here is derived from an EMBL/GenBank/DDBJ whole genome shotgun (WGS) entry which is preliminary data.</text>
</comment>
<proteinExistence type="predicted"/>
<protein>
    <submittedName>
        <fullName evidence="2">Uncharacterized protein</fullName>
    </submittedName>
</protein>
<dbReference type="EMBL" id="PFNG01000214">
    <property type="protein sequence ID" value="PIZ36128.1"/>
    <property type="molecule type" value="Genomic_DNA"/>
</dbReference>
<accession>A0A2M7T648</accession>
<dbReference type="Proteomes" id="UP000230956">
    <property type="component" value="Unassembled WGS sequence"/>
</dbReference>
<gene>
    <name evidence="2" type="ORF">COY37_09270</name>
</gene>
<name>A0A2M7T648_9ACTN</name>
<dbReference type="AlphaFoldDB" id="A0A2M7T648"/>
<organism evidence="2 3">
    <name type="scientific">Candidatus Aquicultor secundus</name>
    <dbReference type="NCBI Taxonomy" id="1973895"/>
    <lineage>
        <taxon>Bacteria</taxon>
        <taxon>Bacillati</taxon>
        <taxon>Actinomycetota</taxon>
        <taxon>Candidatus Aquicultoria</taxon>
        <taxon>Candidatus Aquicultorales</taxon>
        <taxon>Candidatus Aquicultoraceae</taxon>
        <taxon>Candidatus Aquicultor</taxon>
    </lineage>
</organism>
<feature type="compositionally biased region" description="Low complexity" evidence="1">
    <location>
        <begin position="1"/>
        <end position="21"/>
    </location>
</feature>
<sequence>MEGTASTSTTTANSTGTVNSTDTVEIEPDITGYRDPFTPLSEPTTTVSDTSGAGFLGGVQVGQSADTTPSSNSLALKSIADISGVKYATVIYKAQEYTVQEGDQIAGSPFKVTDIGDGSISLLYGDDRLTLQVGDEIIK</sequence>
<evidence type="ECO:0000256" key="1">
    <source>
        <dbReference type="SAM" id="MobiDB-lite"/>
    </source>
</evidence>
<feature type="compositionally biased region" description="Polar residues" evidence="1">
    <location>
        <begin position="41"/>
        <end position="51"/>
    </location>
</feature>
<evidence type="ECO:0000313" key="2">
    <source>
        <dbReference type="EMBL" id="PIZ36128.1"/>
    </source>
</evidence>
<feature type="region of interest" description="Disordered" evidence="1">
    <location>
        <begin position="1"/>
        <end position="52"/>
    </location>
</feature>